<reference evidence="16" key="2">
    <citation type="submission" date="2014-06" db="EMBL/GenBank/DDBJ databases">
        <authorList>
            <person name="Hu T."/>
            <person name="Eisen M.B."/>
            <person name="Thornton K.R."/>
            <person name="Andolfatto P."/>
        </authorList>
    </citation>
    <scope>NUCLEOTIDE SEQUENCE</scope>
    <source>
        <strain evidence="16">W501</strain>
    </source>
</reference>
<evidence type="ECO:0000256" key="8">
    <source>
        <dbReference type="ARBA" id="ARBA00023098"/>
    </source>
</evidence>
<reference evidence="16" key="1">
    <citation type="journal article" date="2013" name="Genome Res.">
        <title>A second-generation assembly of the Drosophila simulans genome provides new insights into patterns of lineage-specific divergence.</title>
        <authorList>
            <person name="Hu T.T."/>
            <person name="Eisen M.B."/>
            <person name="Thornton K.R."/>
            <person name="Andolfatto P."/>
        </authorList>
    </citation>
    <scope>NUCLEOTIDE SEQUENCE [LARGE SCALE GENOMIC DNA]</scope>
    <source>
        <strain evidence="16">W501</strain>
    </source>
</reference>
<dbReference type="PANTHER" id="PTHR23063:SF2">
    <property type="entry name" value="GLYCEROL-3-PHOSPHATE ACYLTRANSFERASE 4, ISOFORM D-RELATED"/>
    <property type="match status" value="1"/>
</dbReference>
<sequence length="458" mass="51920">MIGVLFDILWIPIGGFLSFLIFISAINKSIGVRKAYVNLLLRIFEYGRVSIETASKENQHIQNPKTDDKQGVQLVDDADSKEGTNGATLITRDAVLLPQPQEPAPEKPVSSTKDEINFDFEKCLDYVKSGVEAIIEDDVTSRFEAEELKSWNMLTRTNRHYEFISWKITSIWVFGFFIRYVILMPLRVLVCFVGVVWLTVCTAAVGYLKDGPFKRDLVHKVLGMCFGVLSSAISAVITYHNEDNRPSSGICVANHTSPIDVLVLMCDSTYSLIGQRHGGFLGVLQRALARASPHIWFERGEAKDRHLVAERLKQHVSDPNNPPILIFPEGTCINNTSVMQFKKGSFEVGGVIYPVAIKYDPRFGDAFWNSAKYSMMQYLYMMMTSWAIVCDVWYLPPMYRQEGESAIDFANRVKSVIAKQGGLIDLVWDGQLKRMKPKKEWREIQQVEFANRLKSDST</sequence>
<dbReference type="GO" id="GO:0019432">
    <property type="term" value="P:triglyceride biosynthetic process"/>
    <property type="evidence" value="ECO:0007669"/>
    <property type="project" value="TreeGrafter"/>
</dbReference>
<evidence type="ECO:0000313" key="16">
    <source>
        <dbReference type="EMBL" id="KMY96250.1"/>
    </source>
</evidence>
<keyword evidence="10" id="KW-0594">Phospholipid biosynthesis</keyword>
<feature type="domain" description="Phospholipid/glycerol acyltransferase" evidence="15">
    <location>
        <begin position="249"/>
        <end position="360"/>
    </location>
</feature>
<evidence type="ECO:0000256" key="10">
    <source>
        <dbReference type="ARBA" id="ARBA00023209"/>
    </source>
</evidence>
<evidence type="ECO:0000259" key="15">
    <source>
        <dbReference type="SMART" id="SM00563"/>
    </source>
</evidence>
<dbReference type="GO" id="GO:0016020">
    <property type="term" value="C:membrane"/>
    <property type="evidence" value="ECO:0007669"/>
    <property type="project" value="UniProtKB-SubCell"/>
</dbReference>
<evidence type="ECO:0000256" key="5">
    <source>
        <dbReference type="ARBA" id="ARBA00022679"/>
    </source>
</evidence>
<organism evidence="16">
    <name type="scientific">Drosophila simulans</name>
    <name type="common">Fruit fly</name>
    <dbReference type="NCBI Taxonomy" id="7240"/>
    <lineage>
        <taxon>Eukaryota</taxon>
        <taxon>Metazoa</taxon>
        <taxon>Ecdysozoa</taxon>
        <taxon>Arthropoda</taxon>
        <taxon>Hexapoda</taxon>
        <taxon>Insecta</taxon>
        <taxon>Pterygota</taxon>
        <taxon>Neoptera</taxon>
        <taxon>Endopterygota</taxon>
        <taxon>Diptera</taxon>
        <taxon>Brachycera</taxon>
        <taxon>Muscomorpha</taxon>
        <taxon>Ephydroidea</taxon>
        <taxon>Drosophilidae</taxon>
        <taxon>Drosophila</taxon>
        <taxon>Sophophora</taxon>
    </lineage>
</organism>
<evidence type="ECO:0000256" key="4">
    <source>
        <dbReference type="ARBA" id="ARBA00022516"/>
    </source>
</evidence>
<feature type="transmembrane region" description="Helical" evidence="14">
    <location>
        <begin position="163"/>
        <end position="182"/>
    </location>
</feature>
<evidence type="ECO:0000256" key="12">
    <source>
        <dbReference type="ARBA" id="ARBA00023315"/>
    </source>
</evidence>
<evidence type="ECO:0000256" key="3">
    <source>
        <dbReference type="ARBA" id="ARBA00008655"/>
    </source>
</evidence>
<dbReference type="InterPro" id="IPR002123">
    <property type="entry name" value="Plipid/glycerol_acylTrfase"/>
</dbReference>
<comment type="subcellular location">
    <subcellularLocation>
        <location evidence="1">Membrane</location>
    </subcellularLocation>
</comment>
<dbReference type="SUPFAM" id="SSF69593">
    <property type="entry name" value="Glycerol-3-phosphate (1)-acyltransferase"/>
    <property type="match status" value="1"/>
</dbReference>
<evidence type="ECO:0000256" key="1">
    <source>
        <dbReference type="ARBA" id="ARBA00004370"/>
    </source>
</evidence>
<dbReference type="EMBL" id="CM002911">
    <property type="protein sequence ID" value="KMY96250.1"/>
    <property type="molecule type" value="Genomic_DNA"/>
</dbReference>
<accession>A0A0J9UA06</accession>
<comment type="similarity">
    <text evidence="3">Belongs to the 1-acyl-sn-glycerol-3-phosphate acyltransferase family.</text>
</comment>
<feature type="transmembrane region" description="Helical" evidence="14">
    <location>
        <begin position="6"/>
        <end position="26"/>
    </location>
</feature>
<protein>
    <submittedName>
        <fullName evidence="16">Uncharacterized protein, isoform C</fullName>
        <ecNumber evidence="16">2.3.-.-</ecNumber>
    </submittedName>
</protein>
<dbReference type="GO" id="GO:0008654">
    <property type="term" value="P:phospholipid biosynthetic process"/>
    <property type="evidence" value="ECO:0007669"/>
    <property type="project" value="UniProtKB-KW"/>
</dbReference>
<dbReference type="GO" id="GO:0004366">
    <property type="term" value="F:glycerol-3-phosphate O-acyltransferase activity"/>
    <property type="evidence" value="ECO:0007669"/>
    <property type="project" value="TreeGrafter"/>
</dbReference>
<dbReference type="SMART" id="SM00563">
    <property type="entry name" value="PlsC"/>
    <property type="match status" value="1"/>
</dbReference>
<reference evidence="16" key="3">
    <citation type="submission" date="2015-04" db="EMBL/GenBank/DDBJ databases">
        <authorList>
            <consortium name="FlyBase"/>
        </authorList>
    </citation>
    <scope>NUCLEOTIDE SEQUENCE</scope>
    <source>
        <strain evidence="16">W501</strain>
    </source>
</reference>
<dbReference type="Proteomes" id="UP000035880">
    <property type="component" value="Chromosome 2R"/>
</dbReference>
<dbReference type="EC" id="2.3.-.-" evidence="16"/>
<keyword evidence="12 16" id="KW-0012">Acyltransferase</keyword>
<keyword evidence="9 14" id="KW-0472">Membrane</keyword>
<keyword evidence="4" id="KW-0444">Lipid biosynthesis</keyword>
<comment type="pathway">
    <text evidence="13">Phospholipid metabolism.</text>
</comment>
<keyword evidence="11" id="KW-1208">Phospholipid metabolism</keyword>
<feature type="transmembrane region" description="Helical" evidence="14">
    <location>
        <begin position="188"/>
        <end position="208"/>
    </location>
</feature>
<dbReference type="CDD" id="cd07991">
    <property type="entry name" value="LPLAT_LPCAT1-like"/>
    <property type="match status" value="1"/>
</dbReference>
<evidence type="ECO:0000256" key="11">
    <source>
        <dbReference type="ARBA" id="ARBA00023264"/>
    </source>
</evidence>
<evidence type="ECO:0000256" key="6">
    <source>
        <dbReference type="ARBA" id="ARBA00022692"/>
    </source>
</evidence>
<keyword evidence="7 14" id="KW-1133">Transmembrane helix</keyword>
<keyword evidence="5 16" id="KW-0808">Transferase</keyword>
<evidence type="ECO:0000256" key="14">
    <source>
        <dbReference type="SAM" id="Phobius"/>
    </source>
</evidence>
<gene>
    <name evidence="16" type="primary">Dsim\GD11832</name>
    <name evidence="16" type="ORF">Dsimw501_GD11832</name>
</gene>
<evidence type="ECO:0000256" key="2">
    <source>
        <dbReference type="ARBA" id="ARBA00005189"/>
    </source>
</evidence>
<name>A0A0J9UA06_DROSI</name>
<evidence type="ECO:0000256" key="7">
    <source>
        <dbReference type="ARBA" id="ARBA00022989"/>
    </source>
</evidence>
<dbReference type="GO" id="GO:0005783">
    <property type="term" value="C:endoplasmic reticulum"/>
    <property type="evidence" value="ECO:0007669"/>
    <property type="project" value="TreeGrafter"/>
</dbReference>
<keyword evidence="6 14" id="KW-0812">Transmembrane</keyword>
<dbReference type="AlphaFoldDB" id="A0A0J9UA06"/>
<evidence type="ECO:0000256" key="13">
    <source>
        <dbReference type="ARBA" id="ARBA00025707"/>
    </source>
</evidence>
<keyword evidence="8" id="KW-0443">Lipid metabolism</keyword>
<dbReference type="InterPro" id="IPR045252">
    <property type="entry name" value="LPCAT1-like"/>
</dbReference>
<dbReference type="Bgee" id="FBgn0183571">
    <property type="expression patterns" value="Expressed in adult organism and 3 other cell types or tissues"/>
</dbReference>
<comment type="pathway">
    <text evidence="2">Lipid metabolism.</text>
</comment>
<proteinExistence type="inferred from homology"/>
<dbReference type="PANTHER" id="PTHR23063">
    <property type="entry name" value="PHOSPHOLIPID ACYLTRANSFERASE"/>
    <property type="match status" value="1"/>
</dbReference>
<dbReference type="OrthoDB" id="10051137at2759"/>
<feature type="transmembrane region" description="Helical" evidence="14">
    <location>
        <begin position="220"/>
        <end position="239"/>
    </location>
</feature>
<evidence type="ECO:0000256" key="9">
    <source>
        <dbReference type="ARBA" id="ARBA00023136"/>
    </source>
</evidence>
<dbReference type="Pfam" id="PF01553">
    <property type="entry name" value="Acyltransferase"/>
    <property type="match status" value="1"/>
</dbReference>